<name>A0A1D8NC01_YARLL</name>
<feature type="transmembrane region" description="Helical" evidence="2">
    <location>
        <begin position="400"/>
        <end position="420"/>
    </location>
</feature>
<evidence type="ECO:0000256" key="1">
    <source>
        <dbReference type="SAM" id="MobiDB-lite"/>
    </source>
</evidence>
<feature type="transmembrane region" description="Helical" evidence="2">
    <location>
        <begin position="159"/>
        <end position="180"/>
    </location>
</feature>
<sequence>MNVIPVSELSPMDQLLSLLPRLFEGNGNLAGLISLVPFGILSTVLESPYGPALVEVLNSQDTLPLDYSDRLLSLFPIPPFAYTGTGILKIVVMAHNVVGNNIPQYVLDMVMTTQYNIFGNFPKKDVDTIPCAIFLVINCVLALANFYVFMRGIMRNHNFYLMFGLGWQCLFNCLGFGMRLGWAQDILQLRLGIGSTVFIILSIVTINFMNFLLAHRILTFRHPETGDATWFGMLMILIYLAFCGVLLMAIVTQIVIFSYFLDYMHWRQATSGMQASSILIVLFSAGGVLIIIAAYIIPRGAIPLHHKSRLRLSASNIESYGLFYFPPKHSQVVQYKSDPAMKLDSGQLAARTINGRDLHTSSIIVIFSSLILAGSAAMRCATIMIGDRWEMDAKFIYSQTAFYIGFGVFEVIVNVIFLVFRIDLRFYIPDWPKKGRGGIVVHRDTKEIVKEMDAEARGDKRDFVFINVPTPAPTQDWIPPDDSNTYGDLKGETRSFDFDDKEKLAIVEIMPVPGDDTDVPQTPMVPDKTYVSMRSKSPQSLVPSYASPRTYANGQQLKNGETIDGFVMTSKDPEPANETIPGNPPTLAAATRPTVISPPPSASTPATPILPVLVETAENGSSHRSFSPQSREVLSMPSPSYSDYNYYARPYEERRSELYDV</sequence>
<keyword evidence="2" id="KW-0812">Transmembrane</keyword>
<feature type="region of interest" description="Disordered" evidence="1">
    <location>
        <begin position="618"/>
        <end position="639"/>
    </location>
</feature>
<feature type="transmembrane region" description="Helical" evidence="2">
    <location>
        <begin position="132"/>
        <end position="150"/>
    </location>
</feature>
<accession>A0A1D8NC01</accession>
<dbReference type="RefSeq" id="XP_502054.3">
    <property type="nucleotide sequence ID" value="XM_502054.3"/>
</dbReference>
<dbReference type="EMBL" id="CP017555">
    <property type="protein sequence ID" value="AOW03161.1"/>
    <property type="molecule type" value="Genomic_DNA"/>
</dbReference>
<evidence type="ECO:0000256" key="2">
    <source>
        <dbReference type="SAM" id="Phobius"/>
    </source>
</evidence>
<keyword evidence="2" id="KW-0472">Membrane</keyword>
<keyword evidence="2" id="KW-1133">Transmembrane helix</keyword>
<dbReference type="eggNOG" id="ENOG502S0ZE">
    <property type="taxonomic scope" value="Eukaryota"/>
</dbReference>
<organism evidence="3 4">
    <name type="scientific">Yarrowia lipolytica</name>
    <name type="common">Candida lipolytica</name>
    <dbReference type="NCBI Taxonomy" id="4952"/>
    <lineage>
        <taxon>Eukaryota</taxon>
        <taxon>Fungi</taxon>
        <taxon>Dikarya</taxon>
        <taxon>Ascomycota</taxon>
        <taxon>Saccharomycotina</taxon>
        <taxon>Dipodascomycetes</taxon>
        <taxon>Dipodascales</taxon>
        <taxon>Dipodascales incertae sedis</taxon>
        <taxon>Yarrowia</taxon>
    </lineage>
</organism>
<dbReference type="InterPro" id="IPR021460">
    <property type="entry name" value="DUF3112"/>
</dbReference>
<feature type="transmembrane region" description="Helical" evidence="2">
    <location>
        <begin position="192"/>
        <end position="213"/>
    </location>
</feature>
<feature type="region of interest" description="Disordered" evidence="1">
    <location>
        <begin position="533"/>
        <end position="552"/>
    </location>
</feature>
<dbReference type="KEGG" id="yli:2909884"/>
<feature type="transmembrane region" description="Helical" evidence="2">
    <location>
        <begin position="273"/>
        <end position="297"/>
    </location>
</feature>
<dbReference type="Pfam" id="PF11309">
    <property type="entry name" value="DUF3112"/>
    <property type="match status" value="1"/>
</dbReference>
<evidence type="ECO:0000313" key="4">
    <source>
        <dbReference type="Proteomes" id="UP000182444"/>
    </source>
</evidence>
<gene>
    <name evidence="3" type="ORF">YALI1_C28551g</name>
</gene>
<dbReference type="PANTHER" id="PTHR35184:SF1">
    <property type="entry name" value="INTEGRAL MEMBRANE PROTEIN"/>
    <property type="match status" value="1"/>
</dbReference>
<dbReference type="PANTHER" id="PTHR35184">
    <property type="entry name" value="YALI0C10208P"/>
    <property type="match status" value="1"/>
</dbReference>
<reference evidence="3 4" key="1">
    <citation type="journal article" date="2016" name="PLoS ONE">
        <title>Sequence Assembly of Yarrowia lipolytica Strain W29/CLIB89 Shows Transposable Element Diversity.</title>
        <authorList>
            <person name="Magnan C."/>
            <person name="Yu J."/>
            <person name="Chang I."/>
            <person name="Jahn E."/>
            <person name="Kanomata Y."/>
            <person name="Wu J."/>
            <person name="Zeller M."/>
            <person name="Oakes M."/>
            <person name="Baldi P."/>
            <person name="Sandmeyer S."/>
        </authorList>
    </citation>
    <scope>NUCLEOTIDE SEQUENCE [LARGE SCALE GENOMIC DNA]</scope>
    <source>
        <strain evidence="4">CLIB89(W29)</strain>
    </source>
</reference>
<dbReference type="Proteomes" id="UP000182444">
    <property type="component" value="Chromosome 1C"/>
</dbReference>
<evidence type="ECO:0000313" key="3">
    <source>
        <dbReference type="EMBL" id="AOW03161.1"/>
    </source>
</evidence>
<feature type="compositionally biased region" description="Polar residues" evidence="1">
    <location>
        <begin position="533"/>
        <end position="542"/>
    </location>
</feature>
<dbReference type="AlphaFoldDB" id="A0A1D8NC01"/>
<dbReference type="VEuPathDB" id="FungiDB:YALI0_C20471g"/>
<dbReference type="GeneID" id="2909884"/>
<feature type="transmembrane region" description="Helical" evidence="2">
    <location>
        <begin position="234"/>
        <end position="261"/>
    </location>
</feature>
<dbReference type="VEuPathDB" id="FungiDB:YALI1_C28551g"/>
<proteinExistence type="predicted"/>
<feature type="transmembrane region" description="Helical" evidence="2">
    <location>
        <begin position="363"/>
        <end position="385"/>
    </location>
</feature>
<protein>
    <submittedName>
        <fullName evidence="3">Uncharacterized protein</fullName>
    </submittedName>
</protein>